<dbReference type="InterPro" id="IPR050695">
    <property type="entry name" value="N-acetylmuramoyl_amidase_3"/>
</dbReference>
<dbReference type="GO" id="GO:0008745">
    <property type="term" value="F:N-acetylmuramoyl-L-alanine amidase activity"/>
    <property type="evidence" value="ECO:0007669"/>
    <property type="project" value="UniProtKB-EC"/>
</dbReference>
<dbReference type="RefSeq" id="WP_055261016.1">
    <property type="nucleotide sequence ID" value="NZ_CYXV01000001.1"/>
</dbReference>
<dbReference type="EMBL" id="CYXV01000001">
    <property type="protein sequence ID" value="CUM74306.1"/>
    <property type="molecule type" value="Genomic_DNA"/>
</dbReference>
<feature type="domain" description="MurNAc-LAA" evidence="3">
    <location>
        <begin position="175"/>
        <end position="294"/>
    </location>
</feature>
<dbReference type="PANTHER" id="PTHR30404:SF0">
    <property type="entry name" value="N-ACETYLMURAMOYL-L-ALANINE AMIDASE AMIC"/>
    <property type="match status" value="1"/>
</dbReference>
<evidence type="ECO:0000313" key="5">
    <source>
        <dbReference type="Proteomes" id="UP000095495"/>
    </source>
</evidence>
<dbReference type="SMART" id="SM00646">
    <property type="entry name" value="Ami_3"/>
    <property type="match status" value="1"/>
</dbReference>
<protein>
    <submittedName>
        <fullName evidence="4">N-acetylmuramoyl-L-alanine amidase LytC</fullName>
        <ecNumber evidence="4">3.5.1.28</ecNumber>
    </submittedName>
</protein>
<dbReference type="GO" id="GO:0030288">
    <property type="term" value="C:outer membrane-bounded periplasmic space"/>
    <property type="evidence" value="ECO:0007669"/>
    <property type="project" value="TreeGrafter"/>
</dbReference>
<name>A0A173R973_9FIRM</name>
<evidence type="ECO:0000259" key="3">
    <source>
        <dbReference type="SMART" id="SM00646"/>
    </source>
</evidence>
<sequence>MKKKYKNFIGLLYITGVLCFCVACGRNVQTSVYTQERVSENVIQDTEQLEENTEQEREAVVQQATAQVEIHSRDTEDTQKDKNTENTTEKQKYTVVIDAGHQANGDSRLEPIGPGAKEKKPRVSSGTSGRASGLKEYQLTLDVSLKLQAELEHRGYQVVMVRTTNDVNISNSERAAIANDANADAFIRIHANGSENTSVHGAMTICQTSSNPYNGDLYDKSQALALAVLDDLVSATECKKEYVWETDSMSGINWCKVPATIVEIGYMTNKEEDLKMATDEYQDKIADGIADGIDEYLQGK</sequence>
<dbReference type="EC" id="3.5.1.28" evidence="4"/>
<dbReference type="GO" id="GO:0009253">
    <property type="term" value="P:peptidoglycan catabolic process"/>
    <property type="evidence" value="ECO:0007669"/>
    <property type="project" value="InterPro"/>
</dbReference>
<dbReference type="Proteomes" id="UP000095495">
    <property type="component" value="Unassembled WGS sequence"/>
</dbReference>
<evidence type="ECO:0000256" key="1">
    <source>
        <dbReference type="ARBA" id="ARBA00022801"/>
    </source>
</evidence>
<organism evidence="4 5">
    <name type="scientific">Roseburia faecis</name>
    <dbReference type="NCBI Taxonomy" id="301302"/>
    <lineage>
        <taxon>Bacteria</taxon>
        <taxon>Bacillati</taxon>
        <taxon>Bacillota</taxon>
        <taxon>Clostridia</taxon>
        <taxon>Lachnospirales</taxon>
        <taxon>Lachnospiraceae</taxon>
        <taxon>Roseburia</taxon>
    </lineage>
</organism>
<evidence type="ECO:0000313" key="4">
    <source>
        <dbReference type="EMBL" id="CUM74306.1"/>
    </source>
</evidence>
<accession>A0A173R973</accession>
<proteinExistence type="predicted"/>
<dbReference type="PANTHER" id="PTHR30404">
    <property type="entry name" value="N-ACETYLMURAMOYL-L-ALANINE AMIDASE"/>
    <property type="match status" value="1"/>
</dbReference>
<dbReference type="CDD" id="cd02696">
    <property type="entry name" value="MurNAc-LAA"/>
    <property type="match status" value="1"/>
</dbReference>
<dbReference type="SUPFAM" id="SSF53187">
    <property type="entry name" value="Zn-dependent exopeptidases"/>
    <property type="match status" value="1"/>
</dbReference>
<evidence type="ECO:0000256" key="2">
    <source>
        <dbReference type="SAM" id="MobiDB-lite"/>
    </source>
</evidence>
<gene>
    <name evidence="4" type="primary">lytC_1</name>
    <name evidence="4" type="ORF">ERS852420_00406</name>
</gene>
<keyword evidence="1 4" id="KW-0378">Hydrolase</keyword>
<dbReference type="Gene3D" id="3.40.630.40">
    <property type="entry name" value="Zn-dependent exopeptidases"/>
    <property type="match status" value="1"/>
</dbReference>
<dbReference type="Pfam" id="PF01520">
    <property type="entry name" value="Amidase_3"/>
    <property type="match status" value="1"/>
</dbReference>
<dbReference type="AlphaFoldDB" id="A0A173R973"/>
<feature type="region of interest" description="Disordered" evidence="2">
    <location>
        <begin position="62"/>
        <end position="131"/>
    </location>
</feature>
<feature type="compositionally biased region" description="Basic and acidic residues" evidence="2">
    <location>
        <begin position="70"/>
        <end position="92"/>
    </location>
</feature>
<dbReference type="InterPro" id="IPR002508">
    <property type="entry name" value="MurNAc-LAA_cat"/>
</dbReference>
<reference evidence="4 5" key="1">
    <citation type="submission" date="2015-09" db="EMBL/GenBank/DDBJ databases">
        <authorList>
            <consortium name="Pathogen Informatics"/>
        </authorList>
    </citation>
    <scope>NUCLEOTIDE SEQUENCE [LARGE SCALE GENOMIC DNA]</scope>
    <source>
        <strain evidence="4 5">2789STDY5608863</strain>
    </source>
</reference>